<feature type="compositionally biased region" description="Basic and acidic residues" evidence="1">
    <location>
        <begin position="29"/>
        <end position="39"/>
    </location>
</feature>
<dbReference type="Proteomes" id="UP001227230">
    <property type="component" value="Chromosome 7"/>
</dbReference>
<proteinExistence type="predicted"/>
<keyword evidence="3" id="KW-1185">Reference proteome</keyword>
<evidence type="ECO:0000256" key="1">
    <source>
        <dbReference type="SAM" id="MobiDB-lite"/>
    </source>
</evidence>
<feature type="region of interest" description="Disordered" evidence="1">
    <location>
        <begin position="22"/>
        <end position="49"/>
    </location>
</feature>
<accession>A0ABY9CA59</accession>
<sequence length="49" mass="5644">MFQELQEQIQQLAAAFEQVISNRGNGRNRGPDHPREEKVTALSMTERTM</sequence>
<dbReference type="EMBL" id="CP126654">
    <property type="protein sequence ID" value="WJZ92232.1"/>
    <property type="molecule type" value="Genomic_DNA"/>
</dbReference>
<gene>
    <name evidence="2" type="ORF">VitviT2T_011242</name>
</gene>
<reference evidence="2 3" key="1">
    <citation type="journal article" date="2023" name="Hortic Res">
        <title>The complete reference genome for grapevine (Vitis vinifera L.) genetics and breeding.</title>
        <authorList>
            <person name="Shi X."/>
            <person name="Cao S."/>
            <person name="Wang X."/>
            <person name="Huang S."/>
            <person name="Wang Y."/>
            <person name="Liu Z."/>
            <person name="Liu W."/>
            <person name="Leng X."/>
            <person name="Peng Y."/>
            <person name="Wang N."/>
            <person name="Wang Y."/>
            <person name="Ma Z."/>
            <person name="Xu X."/>
            <person name="Zhang F."/>
            <person name="Xue H."/>
            <person name="Zhong H."/>
            <person name="Wang Y."/>
            <person name="Zhang K."/>
            <person name="Velt A."/>
            <person name="Avia K."/>
            <person name="Holtgrawe D."/>
            <person name="Grimplet J."/>
            <person name="Matus J.T."/>
            <person name="Ware D."/>
            <person name="Wu X."/>
            <person name="Wang H."/>
            <person name="Liu C."/>
            <person name="Fang Y."/>
            <person name="Rustenholz C."/>
            <person name="Cheng Z."/>
            <person name="Xiao H."/>
            <person name="Zhou Y."/>
        </authorList>
    </citation>
    <scope>NUCLEOTIDE SEQUENCE [LARGE SCALE GENOMIC DNA]</scope>
    <source>
        <strain evidence="3">cv. Pinot noir / PN40024</strain>
        <tissue evidence="2">Leaf</tissue>
    </source>
</reference>
<name>A0ABY9CA59_VITVI</name>
<organism evidence="2 3">
    <name type="scientific">Vitis vinifera</name>
    <name type="common">Grape</name>
    <dbReference type="NCBI Taxonomy" id="29760"/>
    <lineage>
        <taxon>Eukaryota</taxon>
        <taxon>Viridiplantae</taxon>
        <taxon>Streptophyta</taxon>
        <taxon>Embryophyta</taxon>
        <taxon>Tracheophyta</taxon>
        <taxon>Spermatophyta</taxon>
        <taxon>Magnoliopsida</taxon>
        <taxon>eudicotyledons</taxon>
        <taxon>Gunneridae</taxon>
        <taxon>Pentapetalae</taxon>
        <taxon>rosids</taxon>
        <taxon>Vitales</taxon>
        <taxon>Vitaceae</taxon>
        <taxon>Viteae</taxon>
        <taxon>Vitis</taxon>
    </lineage>
</organism>
<evidence type="ECO:0000313" key="3">
    <source>
        <dbReference type="Proteomes" id="UP001227230"/>
    </source>
</evidence>
<evidence type="ECO:0000313" key="2">
    <source>
        <dbReference type="EMBL" id="WJZ92232.1"/>
    </source>
</evidence>
<protein>
    <submittedName>
        <fullName evidence="2">Uncharacterized protein</fullName>
    </submittedName>
</protein>